<feature type="compositionally biased region" description="Low complexity" evidence="1">
    <location>
        <begin position="594"/>
        <end position="606"/>
    </location>
</feature>
<dbReference type="SUPFAM" id="SSF52540">
    <property type="entry name" value="P-loop containing nucleoside triphosphate hydrolases"/>
    <property type="match status" value="1"/>
</dbReference>
<dbReference type="InterPro" id="IPR006076">
    <property type="entry name" value="FAD-dep_OxRdtase"/>
</dbReference>
<dbReference type="OrthoDB" id="429143at2759"/>
<dbReference type="PANTHER" id="PTHR13847:SF213">
    <property type="entry name" value="DEPENDENT OXIDOREDUCTASE, PUTATIVE-RELATED"/>
    <property type="match status" value="1"/>
</dbReference>
<reference evidence="3 4" key="1">
    <citation type="submission" date="2020-05" db="EMBL/GenBank/DDBJ databases">
        <title>Identification and distribution of gene clusters putatively required for synthesis of sphingolipid metabolism inhibitors in phylogenetically diverse species of the filamentous fungus Fusarium.</title>
        <authorList>
            <person name="Kim H.-S."/>
            <person name="Busman M."/>
            <person name="Brown D.W."/>
            <person name="Divon H."/>
            <person name="Uhlig S."/>
            <person name="Proctor R.H."/>
        </authorList>
    </citation>
    <scope>NUCLEOTIDE SEQUENCE [LARGE SCALE GENOMIC DNA]</scope>
    <source>
        <strain evidence="3 4">NRRL 66235</strain>
    </source>
</reference>
<keyword evidence="4" id="KW-1185">Reference proteome</keyword>
<feature type="domain" description="FAD dependent oxidoreductase" evidence="2">
    <location>
        <begin position="74"/>
        <end position="454"/>
    </location>
</feature>
<evidence type="ECO:0000256" key="1">
    <source>
        <dbReference type="SAM" id="MobiDB-lite"/>
    </source>
</evidence>
<gene>
    <name evidence="3" type="ORF">FMUND_11589</name>
</gene>
<evidence type="ECO:0000259" key="2">
    <source>
        <dbReference type="Pfam" id="PF01266"/>
    </source>
</evidence>
<proteinExistence type="predicted"/>
<protein>
    <submittedName>
        <fullName evidence="3">FAD dependent oxidoreductase</fullName>
    </submittedName>
</protein>
<dbReference type="AlphaFoldDB" id="A0A8H6D8L9"/>
<comment type="caution">
    <text evidence="3">The sequence shown here is derived from an EMBL/GenBank/DDBJ whole genome shotgun (WGS) entry which is preliminary data.</text>
</comment>
<dbReference type="Gene3D" id="3.40.50.300">
    <property type="entry name" value="P-loop containing nucleotide triphosphate hydrolases"/>
    <property type="match status" value="1"/>
</dbReference>
<evidence type="ECO:0000313" key="3">
    <source>
        <dbReference type="EMBL" id="KAF5706422.1"/>
    </source>
</evidence>
<dbReference type="Gene3D" id="3.30.9.10">
    <property type="entry name" value="D-Amino Acid Oxidase, subunit A, domain 2"/>
    <property type="match status" value="1"/>
</dbReference>
<dbReference type="SMART" id="SM00174">
    <property type="entry name" value="RHO"/>
    <property type="match status" value="1"/>
</dbReference>
<dbReference type="InterPro" id="IPR036188">
    <property type="entry name" value="FAD/NAD-bd_sf"/>
</dbReference>
<name>A0A8H6D8L9_9HYPO</name>
<dbReference type="PANTHER" id="PTHR13847">
    <property type="entry name" value="SARCOSINE DEHYDROGENASE-RELATED"/>
    <property type="match status" value="1"/>
</dbReference>
<dbReference type="InterPro" id="IPR001806">
    <property type="entry name" value="Small_GTPase"/>
</dbReference>
<dbReference type="GO" id="GO:0005525">
    <property type="term" value="F:GTP binding"/>
    <property type="evidence" value="ECO:0007669"/>
    <property type="project" value="InterPro"/>
</dbReference>
<organism evidence="3 4">
    <name type="scientific">Fusarium mundagurra</name>
    <dbReference type="NCBI Taxonomy" id="1567541"/>
    <lineage>
        <taxon>Eukaryota</taxon>
        <taxon>Fungi</taxon>
        <taxon>Dikarya</taxon>
        <taxon>Ascomycota</taxon>
        <taxon>Pezizomycotina</taxon>
        <taxon>Sordariomycetes</taxon>
        <taxon>Hypocreomycetidae</taxon>
        <taxon>Hypocreales</taxon>
        <taxon>Nectriaceae</taxon>
        <taxon>Fusarium</taxon>
        <taxon>Fusarium fujikuroi species complex</taxon>
    </lineage>
</organism>
<accession>A0A8H6D8L9</accession>
<evidence type="ECO:0000313" key="4">
    <source>
        <dbReference type="Proteomes" id="UP000544331"/>
    </source>
</evidence>
<dbReference type="GO" id="GO:0005737">
    <property type="term" value="C:cytoplasm"/>
    <property type="evidence" value="ECO:0007669"/>
    <property type="project" value="TreeGrafter"/>
</dbReference>
<dbReference type="SUPFAM" id="SSF51905">
    <property type="entry name" value="FAD/NAD(P)-binding domain"/>
    <property type="match status" value="1"/>
</dbReference>
<dbReference type="EMBL" id="JAAOAN010000453">
    <property type="protein sequence ID" value="KAF5706422.1"/>
    <property type="molecule type" value="Genomic_DNA"/>
</dbReference>
<dbReference type="GO" id="GO:0003924">
    <property type="term" value="F:GTPase activity"/>
    <property type="evidence" value="ECO:0007669"/>
    <property type="project" value="InterPro"/>
</dbReference>
<dbReference type="Pfam" id="PF01266">
    <property type="entry name" value="DAO"/>
    <property type="match status" value="1"/>
</dbReference>
<dbReference type="Pfam" id="PF00071">
    <property type="entry name" value="Ras"/>
    <property type="match status" value="1"/>
</dbReference>
<sequence>MGSIISTLKSTASAISAGLRTVLTLHKQFSSLLERASSEPGFPVPAPTKSYWFDDPPFPALCDIQDDKLPSEVDVVVIGSGITGAAVTKSLLELSNSSLRVVVCEARQLCSGATGRNGGHIKSAPYDEFAMFKSKLGPENARRIVRFKRRHLEMMKQLGKGIEVAEVREVETVDVFVEREDFEKAKKQVEDVREWMPEEKHRVWEAEEARKEFGLNELVVGAVTYTAGALWPYRLVTSVWNDLLERFSGLSINTHTPVEKVSHNSDGSYTVTTPRGSIKAKHVIHTTNAHAGQLLPPVRGCVVGAIAHMSAQRPGSSFPPTQGNRSWSVIYSPGFDYITQRPDRPDGTPGDLMIGGGFFRSKEDGLDQVGIWDDSKNHALPLMHIRGVMPSVYEPNWGSGSSLIKAWTGIIGFTGDLMPLVGKAPGSKGSGEWMAAGFCGEGMVYAWLCGTALAVMVLAHFFSLKLFYFIQVSLSSSLSPSHSPFSKRCNSALFDNQTVATSFLLIPMSLLNMMPQERIDSWRQRVPSRMDRDDPFEGDHFDERPPTRLVHLLLTSFLSRNTDMSQTFRDVSPPEARPSTRLGFFRAATPIFGRSSTPSSPRPASSMIQRRADGKRRSLLSLLTRKRKRKEPEEIPRDPVRLNFLFVGSKASGQTSLLFRSRYGYFPDSTAFSRPLYETYVNERIYHNQPLTYIEWDAVFLCFDISDKISMYTIIQWWHHASSQGFTKSASFAPLLYLVGLKKDLRDQCFLEDHQTGSAFSSSGLLAYPTCCICSSEATWQATRIGAHKYIECSAATGEGMKEVIDDSGREAMRRLVGGQVPEDEVIPKKKRRFF</sequence>
<dbReference type="Proteomes" id="UP000544331">
    <property type="component" value="Unassembled WGS sequence"/>
</dbReference>
<feature type="region of interest" description="Disordered" evidence="1">
    <location>
        <begin position="592"/>
        <end position="613"/>
    </location>
</feature>
<dbReference type="Gene3D" id="3.50.50.60">
    <property type="entry name" value="FAD/NAD(P)-binding domain"/>
    <property type="match status" value="1"/>
</dbReference>
<dbReference type="InterPro" id="IPR027417">
    <property type="entry name" value="P-loop_NTPase"/>
</dbReference>